<dbReference type="GO" id="GO:0000731">
    <property type="term" value="P:DNA synthesis involved in DNA repair"/>
    <property type="evidence" value="ECO:0007669"/>
    <property type="project" value="InterPro"/>
</dbReference>
<feature type="compositionally biased region" description="Basic and acidic residues" evidence="1">
    <location>
        <begin position="45"/>
        <end position="58"/>
    </location>
</feature>
<feature type="compositionally biased region" description="Low complexity" evidence="1">
    <location>
        <begin position="24"/>
        <end position="42"/>
    </location>
</feature>
<dbReference type="RefSeq" id="XP_005539341.1">
    <property type="nucleotide sequence ID" value="XM_005539284.1"/>
</dbReference>
<dbReference type="Proteomes" id="UP000007014">
    <property type="component" value="Chromosome 20"/>
</dbReference>
<sequence>MPVSTRTRQGGRSRAAKQHVTSEGVSKATGGAAAASSPRASARNQKHDRQTLRMEATSRKSTLSGASKSGAAQTASARSVPGSTTPVRVLHKAHQPGTFEEAAPRSGTLSPETPTKAPRPSRTLTTATLQGATVGGGASTLTASPEGYENAEDILRMFDLDVRYGPCVGISRLERWERAQALGLEPPLLVRDVLTSASGLPSAASLMEPIFSFPQRYL</sequence>
<organism evidence="2 3">
    <name type="scientific">Cyanidioschyzon merolae (strain NIES-3377 / 10D)</name>
    <name type="common">Unicellular red alga</name>
    <dbReference type="NCBI Taxonomy" id="280699"/>
    <lineage>
        <taxon>Eukaryota</taxon>
        <taxon>Rhodophyta</taxon>
        <taxon>Bangiophyceae</taxon>
        <taxon>Cyanidiales</taxon>
        <taxon>Cyanidiaceae</taxon>
        <taxon>Cyanidioschyzon</taxon>
    </lineage>
</organism>
<dbReference type="HOGENOM" id="CLU_1268510_0_0_1"/>
<dbReference type="GO" id="GO:0043625">
    <property type="term" value="C:delta DNA polymerase complex"/>
    <property type="evidence" value="ECO:0007669"/>
    <property type="project" value="TreeGrafter"/>
</dbReference>
<dbReference type="GO" id="GO:0006261">
    <property type="term" value="P:DNA-templated DNA replication"/>
    <property type="evidence" value="ECO:0007669"/>
    <property type="project" value="TreeGrafter"/>
</dbReference>
<evidence type="ECO:0000256" key="1">
    <source>
        <dbReference type="SAM" id="MobiDB-lite"/>
    </source>
</evidence>
<dbReference type="PANTHER" id="PTHR14303:SF0">
    <property type="entry name" value="DNA POLYMERASE DELTA SUBUNIT 4"/>
    <property type="match status" value="1"/>
</dbReference>
<dbReference type="KEGG" id="cme:CYME_CMT350C"/>
<reference evidence="2 3" key="1">
    <citation type="journal article" date="2004" name="Nature">
        <title>Genome sequence of the ultrasmall unicellular red alga Cyanidioschyzon merolae 10D.</title>
        <authorList>
            <person name="Matsuzaki M."/>
            <person name="Misumi O."/>
            <person name="Shin-i T."/>
            <person name="Maruyama S."/>
            <person name="Takahara M."/>
            <person name="Miyagishima S."/>
            <person name="Mori T."/>
            <person name="Nishida K."/>
            <person name="Yagisawa F."/>
            <person name="Nishida K."/>
            <person name="Yoshida Y."/>
            <person name="Nishimura Y."/>
            <person name="Nakao S."/>
            <person name="Kobayashi T."/>
            <person name="Momoyama Y."/>
            <person name="Higashiyama T."/>
            <person name="Minoda A."/>
            <person name="Sano M."/>
            <person name="Nomoto H."/>
            <person name="Oishi K."/>
            <person name="Hayashi H."/>
            <person name="Ohta F."/>
            <person name="Nishizaka S."/>
            <person name="Haga S."/>
            <person name="Miura S."/>
            <person name="Morishita T."/>
            <person name="Kabeya Y."/>
            <person name="Terasawa K."/>
            <person name="Suzuki Y."/>
            <person name="Ishii Y."/>
            <person name="Asakawa S."/>
            <person name="Takano H."/>
            <person name="Ohta N."/>
            <person name="Kuroiwa H."/>
            <person name="Tanaka K."/>
            <person name="Shimizu N."/>
            <person name="Sugano S."/>
            <person name="Sato N."/>
            <person name="Nozaki H."/>
            <person name="Ogasawara N."/>
            <person name="Kohara Y."/>
            <person name="Kuroiwa T."/>
        </authorList>
    </citation>
    <scope>NUCLEOTIDE SEQUENCE [LARGE SCALE GENOMIC DNA]</scope>
    <source>
        <strain evidence="2 3">10D</strain>
    </source>
</reference>
<dbReference type="PANTHER" id="PTHR14303">
    <property type="entry name" value="DNA POLYMERASE DELTA SUBUNIT 4"/>
    <property type="match status" value="1"/>
</dbReference>
<reference evidence="2 3" key="2">
    <citation type="journal article" date="2007" name="BMC Biol.">
        <title>A 100%-complete sequence reveals unusually simple genomic features in the hot-spring red alga Cyanidioschyzon merolae.</title>
        <authorList>
            <person name="Nozaki H."/>
            <person name="Takano H."/>
            <person name="Misumi O."/>
            <person name="Terasawa K."/>
            <person name="Matsuzaki M."/>
            <person name="Maruyama S."/>
            <person name="Nishida K."/>
            <person name="Yagisawa F."/>
            <person name="Yoshida Y."/>
            <person name="Fujiwara T."/>
            <person name="Takio S."/>
            <person name="Tamura K."/>
            <person name="Chung S.J."/>
            <person name="Nakamura S."/>
            <person name="Kuroiwa H."/>
            <person name="Tanaka K."/>
            <person name="Sato N."/>
            <person name="Kuroiwa T."/>
        </authorList>
    </citation>
    <scope>NUCLEOTIDE SEQUENCE [LARGE SCALE GENOMIC DNA]</scope>
    <source>
        <strain evidence="2 3">10D</strain>
    </source>
</reference>
<protein>
    <submittedName>
        <fullName evidence="2">DNA polymerase delta, subunit D</fullName>
    </submittedName>
</protein>
<dbReference type="STRING" id="280699.M1V7R6"/>
<dbReference type="Pfam" id="PF04081">
    <property type="entry name" value="DNA_pol_delta_4"/>
    <property type="match status" value="1"/>
</dbReference>
<dbReference type="GeneID" id="16997952"/>
<accession>M1V7R6</accession>
<dbReference type="GO" id="GO:0003887">
    <property type="term" value="F:DNA-directed DNA polymerase activity"/>
    <property type="evidence" value="ECO:0007669"/>
    <property type="project" value="TreeGrafter"/>
</dbReference>
<name>M1V7R6_CYAM1</name>
<evidence type="ECO:0000313" key="2">
    <source>
        <dbReference type="EMBL" id="BAM83305.1"/>
    </source>
</evidence>
<dbReference type="eggNOG" id="ENOG502SC9I">
    <property type="taxonomic scope" value="Eukaryota"/>
</dbReference>
<dbReference type="OrthoDB" id="5614at2759"/>
<dbReference type="EMBL" id="AP006502">
    <property type="protein sequence ID" value="BAM83305.1"/>
    <property type="molecule type" value="Genomic_DNA"/>
</dbReference>
<proteinExistence type="predicted"/>
<evidence type="ECO:0000313" key="3">
    <source>
        <dbReference type="Proteomes" id="UP000007014"/>
    </source>
</evidence>
<dbReference type="InterPro" id="IPR007218">
    <property type="entry name" value="DNA_pol_delta_4"/>
</dbReference>
<feature type="compositionally biased region" description="Polar residues" evidence="1">
    <location>
        <begin position="59"/>
        <end position="86"/>
    </location>
</feature>
<dbReference type="AlphaFoldDB" id="M1V7R6"/>
<gene>
    <name evidence="2" type="ORF">CYME_CMT350C</name>
</gene>
<keyword evidence="3" id="KW-1185">Reference proteome</keyword>
<feature type="region of interest" description="Disordered" evidence="1">
    <location>
        <begin position="1"/>
        <end position="144"/>
    </location>
</feature>
<feature type="compositionally biased region" description="Polar residues" evidence="1">
    <location>
        <begin position="122"/>
        <end position="131"/>
    </location>
</feature>
<dbReference type="Gramene" id="CMT350CT">
    <property type="protein sequence ID" value="CMT350CT"/>
    <property type="gene ID" value="CMT350C"/>
</dbReference>